<protein>
    <submittedName>
        <fullName evidence="2">Uncharacterized protein</fullName>
    </submittedName>
</protein>
<evidence type="ECO:0000256" key="1">
    <source>
        <dbReference type="SAM" id="Phobius"/>
    </source>
</evidence>
<keyword evidence="1" id="KW-0472">Membrane</keyword>
<evidence type="ECO:0000313" key="2">
    <source>
        <dbReference type="EMBL" id="KAK4103619.1"/>
    </source>
</evidence>
<gene>
    <name evidence="2" type="ORF">N658DRAFT_281718</name>
</gene>
<comment type="caution">
    <text evidence="2">The sequence shown here is derived from an EMBL/GenBank/DDBJ whole genome shotgun (WGS) entry which is preliminary data.</text>
</comment>
<keyword evidence="1" id="KW-1133">Transmembrane helix</keyword>
<feature type="transmembrane region" description="Helical" evidence="1">
    <location>
        <begin position="12"/>
        <end position="34"/>
    </location>
</feature>
<dbReference type="EMBL" id="MU863628">
    <property type="protein sequence ID" value="KAK4103619.1"/>
    <property type="molecule type" value="Genomic_DNA"/>
</dbReference>
<keyword evidence="3" id="KW-1185">Reference proteome</keyword>
<accession>A0AAN6T4C6</accession>
<proteinExistence type="predicted"/>
<organism evidence="2 3">
    <name type="scientific">Parathielavia hyrcaniae</name>
    <dbReference type="NCBI Taxonomy" id="113614"/>
    <lineage>
        <taxon>Eukaryota</taxon>
        <taxon>Fungi</taxon>
        <taxon>Dikarya</taxon>
        <taxon>Ascomycota</taxon>
        <taxon>Pezizomycotina</taxon>
        <taxon>Sordariomycetes</taxon>
        <taxon>Sordariomycetidae</taxon>
        <taxon>Sordariales</taxon>
        <taxon>Chaetomiaceae</taxon>
        <taxon>Parathielavia</taxon>
    </lineage>
</organism>
<evidence type="ECO:0000313" key="3">
    <source>
        <dbReference type="Proteomes" id="UP001305647"/>
    </source>
</evidence>
<dbReference type="AlphaFoldDB" id="A0AAN6T4C6"/>
<name>A0AAN6T4C6_9PEZI</name>
<sequence>MAMAASAQVFRLMIWVGCLASEYLVCNGLLARWLRMVEMDLFYSAPGGCLSRHHESVSRLAVPLGPRLRLGIPRRCPESRRAAKPAGAFTCCGATCVYSSMCRV</sequence>
<reference evidence="2" key="2">
    <citation type="submission" date="2023-05" db="EMBL/GenBank/DDBJ databases">
        <authorList>
            <consortium name="Lawrence Berkeley National Laboratory"/>
            <person name="Steindorff A."/>
            <person name="Hensen N."/>
            <person name="Bonometti L."/>
            <person name="Westerberg I."/>
            <person name="Brannstrom I.O."/>
            <person name="Guillou S."/>
            <person name="Cros-Aarteil S."/>
            <person name="Calhoun S."/>
            <person name="Haridas S."/>
            <person name="Kuo A."/>
            <person name="Mondo S."/>
            <person name="Pangilinan J."/>
            <person name="Riley R."/>
            <person name="Labutti K."/>
            <person name="Andreopoulos B."/>
            <person name="Lipzen A."/>
            <person name="Chen C."/>
            <person name="Yanf M."/>
            <person name="Daum C."/>
            <person name="Ng V."/>
            <person name="Clum A."/>
            <person name="Ohm R."/>
            <person name="Martin F."/>
            <person name="Silar P."/>
            <person name="Natvig D."/>
            <person name="Lalanne C."/>
            <person name="Gautier V."/>
            <person name="Ament-Velasquez S.L."/>
            <person name="Kruys A."/>
            <person name="Hutchinson M.I."/>
            <person name="Powell A.J."/>
            <person name="Barry K."/>
            <person name="Miller A.N."/>
            <person name="Grigoriev I.V."/>
            <person name="Debuchy R."/>
            <person name="Gladieux P."/>
            <person name="Thoren M.H."/>
            <person name="Johannesson H."/>
        </authorList>
    </citation>
    <scope>NUCLEOTIDE SEQUENCE</scope>
    <source>
        <strain evidence="2">CBS 757.83</strain>
    </source>
</reference>
<reference evidence="2" key="1">
    <citation type="journal article" date="2023" name="Mol. Phylogenet. Evol.">
        <title>Genome-scale phylogeny and comparative genomics of the fungal order Sordariales.</title>
        <authorList>
            <person name="Hensen N."/>
            <person name="Bonometti L."/>
            <person name="Westerberg I."/>
            <person name="Brannstrom I.O."/>
            <person name="Guillou S."/>
            <person name="Cros-Aarteil S."/>
            <person name="Calhoun S."/>
            <person name="Haridas S."/>
            <person name="Kuo A."/>
            <person name="Mondo S."/>
            <person name="Pangilinan J."/>
            <person name="Riley R."/>
            <person name="LaButti K."/>
            <person name="Andreopoulos B."/>
            <person name="Lipzen A."/>
            <person name="Chen C."/>
            <person name="Yan M."/>
            <person name="Daum C."/>
            <person name="Ng V."/>
            <person name="Clum A."/>
            <person name="Steindorff A."/>
            <person name="Ohm R.A."/>
            <person name="Martin F."/>
            <person name="Silar P."/>
            <person name="Natvig D.O."/>
            <person name="Lalanne C."/>
            <person name="Gautier V."/>
            <person name="Ament-Velasquez S.L."/>
            <person name="Kruys A."/>
            <person name="Hutchinson M.I."/>
            <person name="Powell A.J."/>
            <person name="Barry K."/>
            <person name="Miller A.N."/>
            <person name="Grigoriev I.V."/>
            <person name="Debuchy R."/>
            <person name="Gladieux P."/>
            <person name="Hiltunen Thoren M."/>
            <person name="Johannesson H."/>
        </authorList>
    </citation>
    <scope>NUCLEOTIDE SEQUENCE</scope>
    <source>
        <strain evidence="2">CBS 757.83</strain>
    </source>
</reference>
<keyword evidence="1" id="KW-0812">Transmembrane</keyword>
<dbReference type="Proteomes" id="UP001305647">
    <property type="component" value="Unassembled WGS sequence"/>
</dbReference>